<keyword evidence="1" id="KW-0812">Transmembrane</keyword>
<feature type="transmembrane region" description="Helical" evidence="1">
    <location>
        <begin position="40"/>
        <end position="60"/>
    </location>
</feature>
<dbReference type="PATRIC" id="fig|1514904.3.peg.2963"/>
<keyword evidence="1" id="KW-1133">Transmembrane helix</keyword>
<dbReference type="STRING" id="1514904.SU32_04860"/>
<keyword evidence="1" id="KW-0472">Membrane</keyword>
<keyword evidence="3" id="KW-1185">Reference proteome</keyword>
<evidence type="ECO:0000313" key="3">
    <source>
        <dbReference type="Proteomes" id="UP000038011"/>
    </source>
</evidence>
<feature type="transmembrane region" description="Helical" evidence="1">
    <location>
        <begin position="66"/>
        <end position="84"/>
    </location>
</feature>
<feature type="transmembrane region" description="Helical" evidence="1">
    <location>
        <begin position="238"/>
        <end position="257"/>
    </location>
</feature>
<feature type="transmembrane region" description="Helical" evidence="1">
    <location>
        <begin position="314"/>
        <end position="335"/>
    </location>
</feature>
<protein>
    <submittedName>
        <fullName evidence="2">Benzoate transporter</fullName>
    </submittedName>
</protein>
<dbReference type="NCBIfam" id="TIGR00843">
    <property type="entry name" value="benE"/>
    <property type="match status" value="1"/>
</dbReference>
<feature type="transmembrane region" description="Helical" evidence="1">
    <location>
        <begin position="115"/>
        <end position="134"/>
    </location>
</feature>
<evidence type="ECO:0000313" key="2">
    <source>
        <dbReference type="EMBL" id="KPB02093.1"/>
    </source>
</evidence>
<reference evidence="2 3" key="1">
    <citation type="submission" date="2015-01" db="EMBL/GenBank/DDBJ databases">
        <title>Ahrensia donghaiensis sp. nov., a novel dimethylsulphoniopropionate-cleavage bacterium isolated from seawater and emended descriptions of the genus Ahrensia and Ahrensia kielensis.</title>
        <authorList>
            <person name="Liu J."/>
        </authorList>
    </citation>
    <scope>NUCLEOTIDE SEQUENCE [LARGE SCALE GENOMIC DNA]</scope>
    <source>
        <strain evidence="2 3">LZD062</strain>
    </source>
</reference>
<gene>
    <name evidence="2" type="ORF">SU32_04860</name>
</gene>
<dbReference type="GO" id="GO:0042925">
    <property type="term" value="F:benzoate transmembrane transporter activity"/>
    <property type="evidence" value="ECO:0007669"/>
    <property type="project" value="InterPro"/>
</dbReference>
<dbReference type="OrthoDB" id="9792424at2"/>
<accession>A0A0M9GNQ4</accession>
<dbReference type="RefSeq" id="WP_053998221.1">
    <property type="nucleotide sequence ID" value="NZ_JXMU01000005.1"/>
</dbReference>
<feature type="transmembrane region" description="Helical" evidence="1">
    <location>
        <begin position="12"/>
        <end position="33"/>
    </location>
</feature>
<dbReference type="EMBL" id="JXMU01000005">
    <property type="protein sequence ID" value="KPB02093.1"/>
    <property type="molecule type" value="Genomic_DNA"/>
</dbReference>
<dbReference type="Pfam" id="PF03594">
    <property type="entry name" value="BenE"/>
    <property type="match status" value="1"/>
</dbReference>
<feature type="transmembrane region" description="Helical" evidence="1">
    <location>
        <begin position="146"/>
        <end position="176"/>
    </location>
</feature>
<dbReference type="AlphaFoldDB" id="A0A0M9GNQ4"/>
<dbReference type="Proteomes" id="UP000038011">
    <property type="component" value="Unassembled WGS sequence"/>
</dbReference>
<dbReference type="InterPro" id="IPR004711">
    <property type="entry name" value="Benzoate_Transporter"/>
</dbReference>
<name>A0A0M9GNQ4_9HYPH</name>
<feature type="transmembrane region" description="Helical" evidence="1">
    <location>
        <begin position="355"/>
        <end position="377"/>
    </location>
</feature>
<organism evidence="2 3">
    <name type="scientific">Ahrensia marina</name>
    <dbReference type="NCBI Taxonomy" id="1514904"/>
    <lineage>
        <taxon>Bacteria</taxon>
        <taxon>Pseudomonadati</taxon>
        <taxon>Pseudomonadota</taxon>
        <taxon>Alphaproteobacteria</taxon>
        <taxon>Hyphomicrobiales</taxon>
        <taxon>Ahrensiaceae</taxon>
        <taxon>Ahrensia</taxon>
    </lineage>
</organism>
<evidence type="ECO:0000256" key="1">
    <source>
        <dbReference type="SAM" id="Phobius"/>
    </source>
</evidence>
<dbReference type="GO" id="GO:0005886">
    <property type="term" value="C:plasma membrane"/>
    <property type="evidence" value="ECO:0007669"/>
    <property type="project" value="TreeGrafter"/>
</dbReference>
<feature type="transmembrane region" description="Helical" evidence="1">
    <location>
        <begin position="91"/>
        <end position="109"/>
    </location>
</feature>
<feature type="transmembrane region" description="Helical" evidence="1">
    <location>
        <begin position="196"/>
        <end position="217"/>
    </location>
</feature>
<proteinExistence type="predicted"/>
<dbReference type="PANTHER" id="PTHR30199">
    <property type="entry name" value="MFS FAMILY TRANSPORTER, PREDICTED SUBSTRATE BENZOATE"/>
    <property type="match status" value="1"/>
</dbReference>
<feature type="transmembrane region" description="Helical" evidence="1">
    <location>
        <begin position="287"/>
        <end position="307"/>
    </location>
</feature>
<sequence>MQLKFSSFSAAVVASIIGFGGTVALVLAAAIALDATPSQTASWVTAISLAIALESLFLSWRYKMPIVTAWSAAGLALVGASTGFDMSQGVGAFIITGAMLVITGLFRPISKLVESIPSGLSAGMLAGVMLPFVLEGARAANLNPQLVLPLAILFFMIRAWNPSLAVVAVLAAGIGWSFYSGQTTGTFNLEFSTIELVMPSFTIPAFFGLALPLYLVTMASQNLPGLAVLRASGYNPPVGQPIALTGLVSIISAPFGASTTNLSAITAAICTGEESHPDPAERWQVGIWYFACYFLIALFGASLVTLITIMPAALVMLATGLALLAPLANALMIAMSHDKERIAAMTTFAVTASGISFIGVGAAFWGLVAGLFAYFMLGLKR</sequence>
<dbReference type="PANTHER" id="PTHR30199:SF0">
    <property type="entry name" value="INNER MEMBRANE PROTEIN YDCO"/>
    <property type="match status" value="1"/>
</dbReference>
<comment type="caution">
    <text evidence="2">The sequence shown here is derived from an EMBL/GenBank/DDBJ whole genome shotgun (WGS) entry which is preliminary data.</text>
</comment>